<accession>A0ABT5THH5</accession>
<dbReference type="InterPro" id="IPR049245">
    <property type="entry name" value="DUF6880"/>
</dbReference>
<evidence type="ECO:0000313" key="1">
    <source>
        <dbReference type="EMBL" id="MDD7973816.1"/>
    </source>
</evidence>
<evidence type="ECO:0000313" key="2">
    <source>
        <dbReference type="Proteomes" id="UP001431784"/>
    </source>
</evidence>
<dbReference type="Pfam" id="PF21810">
    <property type="entry name" value="DUF6880"/>
    <property type="match status" value="1"/>
</dbReference>
<dbReference type="EMBL" id="JAQZSM010000062">
    <property type="protein sequence ID" value="MDD7973816.1"/>
    <property type="molecule type" value="Genomic_DNA"/>
</dbReference>
<gene>
    <name evidence="1" type="ORF">PUT78_22495</name>
</gene>
<dbReference type="Proteomes" id="UP001431784">
    <property type="component" value="Unassembled WGS sequence"/>
</dbReference>
<keyword evidence="2" id="KW-1185">Reference proteome</keyword>
<protein>
    <submittedName>
        <fullName evidence="1">Uncharacterized protein</fullName>
    </submittedName>
</protein>
<sequence>MSRKTLNKANLEKLGADTLAALVMELVQGNAALQRRARMEQSAAQGPKDVAADLRKRFASLRRSTSYVDWRKQRALVKDSR</sequence>
<comment type="caution">
    <text evidence="1">The sequence shown here is derived from an EMBL/GenBank/DDBJ whole genome shotgun (WGS) entry which is preliminary data.</text>
</comment>
<reference evidence="1" key="1">
    <citation type="submission" date="2023-02" db="EMBL/GenBank/DDBJ databases">
        <title>Description of Roseinatronobacter alkalisoli sp. nov., an alkaliphilic bacerium isolated from soda soil.</title>
        <authorList>
            <person name="Wei W."/>
        </authorList>
    </citation>
    <scope>NUCLEOTIDE SEQUENCE</scope>
    <source>
        <strain evidence="1">HJB301</strain>
    </source>
</reference>
<organism evidence="1 2">
    <name type="scientific">Roseinatronobacter alkalisoli</name>
    <dbReference type="NCBI Taxonomy" id="3028235"/>
    <lineage>
        <taxon>Bacteria</taxon>
        <taxon>Pseudomonadati</taxon>
        <taxon>Pseudomonadota</taxon>
        <taxon>Alphaproteobacteria</taxon>
        <taxon>Rhodobacterales</taxon>
        <taxon>Paracoccaceae</taxon>
        <taxon>Roseinatronobacter</taxon>
    </lineage>
</organism>
<name>A0ABT5THH5_9RHOB</name>
<proteinExistence type="predicted"/>